<protein>
    <submittedName>
        <fullName evidence="1">Large terminase</fullName>
    </submittedName>
</protein>
<dbReference type="Gene3D" id="3.30.420.280">
    <property type="match status" value="1"/>
</dbReference>
<accession>A0A8S5UV25</accession>
<sequence length="412" mass="47191">MTFDFFSRTQLKALSWWSDASPCRELDAVICDGAVRSGKTLCMGISFVCWAMRRFNGQSFGICGKAKSSIRRNMIEPLLPVLRDIGFTVRDLVSKGIIEIGYRGRENRFYLFGGKDESSSALIQGVTLAGALLDEVVLMPRSFVEQTCARCSVTGSKLWFNCNPESPQHWFYREWIQKADERRALYIHFTLEDNPSLSKKIIDRYKRMYSGDFYRRFILGQWVLPSGRVYDFFDEDMLCAAPDKCSEYVVSCDYGTKNPSSFGLWGKSGESWYRLREYYYDGRKTGTQKTDEEYVAALTRLCGGVTVQRVIVDPSAASFIEALSRAGFRVEKAENDVLRGIRLTASYLKSGRIRICRGCDDALREFYQYRWDDRADREAPVKQHDHAMDDIRYFAAGISKSTQPLGAAWVER</sequence>
<evidence type="ECO:0000313" key="1">
    <source>
        <dbReference type="EMBL" id="DAF98325.1"/>
    </source>
</evidence>
<proteinExistence type="predicted"/>
<reference evidence="1" key="1">
    <citation type="journal article" date="2021" name="Proc. Natl. Acad. Sci. U.S.A.">
        <title>A Catalog of Tens of Thousands of Viruses from Human Metagenomes Reveals Hidden Associations with Chronic Diseases.</title>
        <authorList>
            <person name="Tisza M.J."/>
            <person name="Buck C.B."/>
        </authorList>
    </citation>
    <scope>NUCLEOTIDE SEQUENCE</scope>
    <source>
        <strain evidence="1">CtLx49</strain>
    </source>
</reference>
<dbReference type="Gene3D" id="3.40.50.300">
    <property type="entry name" value="P-loop containing nucleotide triphosphate hydrolases"/>
    <property type="match status" value="1"/>
</dbReference>
<dbReference type="Pfam" id="PF03237">
    <property type="entry name" value="Terminase_6N"/>
    <property type="match status" value="1"/>
</dbReference>
<dbReference type="EMBL" id="BK016145">
    <property type="protein sequence ID" value="DAF98325.1"/>
    <property type="molecule type" value="Genomic_DNA"/>
</dbReference>
<name>A0A8S5UV25_9CAUD</name>
<dbReference type="NCBIfam" id="TIGR01547">
    <property type="entry name" value="phage_term_2"/>
    <property type="match status" value="1"/>
</dbReference>
<organism evidence="1">
    <name type="scientific">Myoviridae sp. ctLx49</name>
    <dbReference type="NCBI Taxonomy" id="2825086"/>
    <lineage>
        <taxon>Viruses</taxon>
        <taxon>Duplodnaviria</taxon>
        <taxon>Heunggongvirae</taxon>
        <taxon>Uroviricota</taxon>
        <taxon>Caudoviricetes</taxon>
    </lineage>
</organism>
<dbReference type="InterPro" id="IPR027417">
    <property type="entry name" value="P-loop_NTPase"/>
</dbReference>
<dbReference type="InterPro" id="IPR006437">
    <property type="entry name" value="Phage_terminase_lsu"/>
</dbReference>